<feature type="region of interest" description="Disordered" evidence="1">
    <location>
        <begin position="1"/>
        <end position="87"/>
    </location>
</feature>
<accession>A0A6B0S4J1</accession>
<proteinExistence type="predicted"/>
<reference evidence="2" key="1">
    <citation type="submission" date="2019-10" db="EMBL/GenBank/DDBJ databases">
        <title>The sequence and de novo assembly of the wild yak genome.</title>
        <authorList>
            <person name="Liu Y."/>
        </authorList>
    </citation>
    <scope>NUCLEOTIDE SEQUENCE [LARGE SCALE GENOMIC DNA]</scope>
    <source>
        <strain evidence="2">WY2019</strain>
    </source>
</reference>
<protein>
    <submittedName>
        <fullName evidence="2">Uncharacterized protein</fullName>
    </submittedName>
</protein>
<keyword evidence="3" id="KW-1185">Reference proteome</keyword>
<comment type="caution">
    <text evidence="2">The sequence shown here is derived from an EMBL/GenBank/DDBJ whole genome shotgun (WGS) entry which is preliminary data.</text>
</comment>
<evidence type="ECO:0000313" key="2">
    <source>
        <dbReference type="EMBL" id="MXQ94876.1"/>
    </source>
</evidence>
<sequence length="87" mass="9208">MRPELLSLQEKRCEQDSGDFCDDRPGVGRSRASAGIGTGTRGGGILRAGVRHPARGSDPQLDQAPVGNAWETAAPLRPPIPRPQPPT</sequence>
<organism evidence="2 3">
    <name type="scientific">Bos mutus</name>
    <name type="common">wild yak</name>
    <dbReference type="NCBI Taxonomy" id="72004"/>
    <lineage>
        <taxon>Eukaryota</taxon>
        <taxon>Metazoa</taxon>
        <taxon>Chordata</taxon>
        <taxon>Craniata</taxon>
        <taxon>Vertebrata</taxon>
        <taxon>Euteleostomi</taxon>
        <taxon>Mammalia</taxon>
        <taxon>Eutheria</taxon>
        <taxon>Laurasiatheria</taxon>
        <taxon>Artiodactyla</taxon>
        <taxon>Ruminantia</taxon>
        <taxon>Pecora</taxon>
        <taxon>Bovidae</taxon>
        <taxon>Bovinae</taxon>
        <taxon>Bos</taxon>
    </lineage>
</organism>
<name>A0A6B0S4J1_9CETA</name>
<feature type="compositionally biased region" description="Pro residues" evidence="1">
    <location>
        <begin position="76"/>
        <end position="87"/>
    </location>
</feature>
<evidence type="ECO:0000256" key="1">
    <source>
        <dbReference type="SAM" id="MobiDB-lite"/>
    </source>
</evidence>
<evidence type="ECO:0000313" key="3">
    <source>
        <dbReference type="Proteomes" id="UP000322234"/>
    </source>
</evidence>
<dbReference type="AlphaFoldDB" id="A0A6B0S4J1"/>
<dbReference type="EMBL" id="VBQZ03000121">
    <property type="protein sequence ID" value="MXQ94876.1"/>
    <property type="molecule type" value="Genomic_DNA"/>
</dbReference>
<feature type="compositionally biased region" description="Basic and acidic residues" evidence="1">
    <location>
        <begin position="1"/>
        <end position="26"/>
    </location>
</feature>
<feature type="compositionally biased region" description="Gly residues" evidence="1">
    <location>
        <begin position="36"/>
        <end position="46"/>
    </location>
</feature>
<dbReference type="Proteomes" id="UP000322234">
    <property type="component" value="Unassembled WGS sequence"/>
</dbReference>
<gene>
    <name evidence="2" type="ORF">E5288_WYG008257</name>
</gene>